<accession>A0ABS8XR37</accession>
<reference evidence="1 2" key="1">
    <citation type="submission" date="2021-12" db="EMBL/GenBank/DDBJ databases">
        <title>Genome seq of P8.</title>
        <authorList>
            <person name="Seo T."/>
        </authorList>
    </citation>
    <scope>NUCLEOTIDE SEQUENCE [LARGE SCALE GENOMIC DNA]</scope>
    <source>
        <strain evidence="1 2">P8</strain>
    </source>
</reference>
<dbReference type="InterPro" id="IPR036188">
    <property type="entry name" value="FAD/NAD-bd_sf"/>
</dbReference>
<comment type="caution">
    <text evidence="1">The sequence shown here is derived from an EMBL/GenBank/DDBJ whole genome shotgun (WGS) entry which is preliminary data.</text>
</comment>
<organism evidence="1 2">
    <name type="scientific">Pelomonas cellulosilytica</name>
    <dbReference type="NCBI Taxonomy" id="2906762"/>
    <lineage>
        <taxon>Bacteria</taxon>
        <taxon>Pseudomonadati</taxon>
        <taxon>Pseudomonadota</taxon>
        <taxon>Betaproteobacteria</taxon>
        <taxon>Burkholderiales</taxon>
        <taxon>Sphaerotilaceae</taxon>
        <taxon>Roseateles</taxon>
    </lineage>
</organism>
<dbReference type="RefSeq" id="WP_233372214.1">
    <property type="nucleotide sequence ID" value="NZ_JAJTWU010000004.1"/>
</dbReference>
<name>A0ABS8XR37_9BURK</name>
<dbReference type="InterPro" id="IPR006905">
    <property type="entry name" value="Flavin_halogenase"/>
</dbReference>
<dbReference type="Pfam" id="PF04820">
    <property type="entry name" value="Trp_halogenase"/>
    <property type="match status" value="1"/>
</dbReference>
<protein>
    <submittedName>
        <fullName evidence="1">Tryptophan 7-halogenase</fullName>
    </submittedName>
</protein>
<dbReference type="PANTHER" id="PTHR43747">
    <property type="entry name" value="FAD-BINDING PROTEIN"/>
    <property type="match status" value="1"/>
</dbReference>
<sequence>MPHPLIRDIVIVGGGTAGWMTALGLATVVGDRYRIRLVESDEIGTVGVGEATIPLIQRFNRIVGLDEREFLRETGGTFKLAIEFVDWGRVGERYMHGFGRVGQDLWTVGFEQYWHRMRSLGRARPLGEYAIAQAAARANRFMPARREPANSPLADIAYAYHFDAARYARYLRRLAEARGVQRREGRITHATLTPAGDVDAVVLAGGERITADFFIDCSGFRALLIEETLKTGFDDWSRWLPCDRAVVVPCEPVRPLTPYTRSTAHRAGWQWRIPLQHRTGNGHVYSSVHMSDDEATATLLSHLDGKALGEPRQLRFKAGMRRQAWHRNVVAIGLAAGFLEPLESTSIHLVQQAIQLLIDFFPDRGFSTADVAAFNAQSRFHWERIRDFIVLHYHVNRRDEPFWRDGAGMAAPDTLREKLELYRSHGRVRRVDGELFTETAWLQVLAGQGLLPEGFHPLAALQPEDSVHAYLEAVHRAVHAGVAQMPDHADFLARLGLA</sequence>
<dbReference type="PIRSF" id="PIRSF011396">
    <property type="entry name" value="Trp_halogenase"/>
    <property type="match status" value="1"/>
</dbReference>
<proteinExistence type="predicted"/>
<dbReference type="InterPro" id="IPR033856">
    <property type="entry name" value="Trp_halogen"/>
</dbReference>
<evidence type="ECO:0000313" key="1">
    <source>
        <dbReference type="EMBL" id="MCE4555197.1"/>
    </source>
</evidence>
<dbReference type="SUPFAM" id="SSF51905">
    <property type="entry name" value="FAD/NAD(P)-binding domain"/>
    <property type="match status" value="1"/>
</dbReference>
<dbReference type="Gene3D" id="3.50.50.60">
    <property type="entry name" value="FAD/NAD(P)-binding domain"/>
    <property type="match status" value="1"/>
</dbReference>
<dbReference type="Proteomes" id="UP001200741">
    <property type="component" value="Unassembled WGS sequence"/>
</dbReference>
<dbReference type="InterPro" id="IPR050816">
    <property type="entry name" value="Flavin-dep_Halogenase_NPB"/>
</dbReference>
<evidence type="ECO:0000313" key="2">
    <source>
        <dbReference type="Proteomes" id="UP001200741"/>
    </source>
</evidence>
<keyword evidence="2" id="KW-1185">Reference proteome</keyword>
<dbReference type="EMBL" id="JAJTWU010000004">
    <property type="protein sequence ID" value="MCE4555197.1"/>
    <property type="molecule type" value="Genomic_DNA"/>
</dbReference>
<dbReference type="PANTHER" id="PTHR43747:SF4">
    <property type="entry name" value="FLAVIN-DEPENDENT TRYPTOPHAN HALOGENASE"/>
    <property type="match status" value="1"/>
</dbReference>
<gene>
    <name evidence="1" type="ORF">LXT13_12280</name>
</gene>